<organism evidence="1 2">
    <name type="scientific">Armillaria solidipes</name>
    <dbReference type="NCBI Taxonomy" id="1076256"/>
    <lineage>
        <taxon>Eukaryota</taxon>
        <taxon>Fungi</taxon>
        <taxon>Dikarya</taxon>
        <taxon>Basidiomycota</taxon>
        <taxon>Agaricomycotina</taxon>
        <taxon>Agaricomycetes</taxon>
        <taxon>Agaricomycetidae</taxon>
        <taxon>Agaricales</taxon>
        <taxon>Marasmiineae</taxon>
        <taxon>Physalacriaceae</taxon>
        <taxon>Armillaria</taxon>
    </lineage>
</organism>
<gene>
    <name evidence="1" type="ORF">ARMSODRAFT_1023681</name>
</gene>
<accession>A0A2H3BCL8</accession>
<reference evidence="2" key="1">
    <citation type="journal article" date="2017" name="Nat. Ecol. Evol.">
        <title>Genome expansion and lineage-specific genetic innovations in the forest pathogenic fungi Armillaria.</title>
        <authorList>
            <person name="Sipos G."/>
            <person name="Prasanna A.N."/>
            <person name="Walter M.C."/>
            <person name="O'Connor E."/>
            <person name="Balint B."/>
            <person name="Krizsan K."/>
            <person name="Kiss B."/>
            <person name="Hess J."/>
            <person name="Varga T."/>
            <person name="Slot J."/>
            <person name="Riley R."/>
            <person name="Boka B."/>
            <person name="Rigling D."/>
            <person name="Barry K."/>
            <person name="Lee J."/>
            <person name="Mihaltcheva S."/>
            <person name="LaButti K."/>
            <person name="Lipzen A."/>
            <person name="Waldron R."/>
            <person name="Moloney N.M."/>
            <person name="Sperisen C."/>
            <person name="Kredics L."/>
            <person name="Vagvoelgyi C."/>
            <person name="Patrignani A."/>
            <person name="Fitzpatrick D."/>
            <person name="Nagy I."/>
            <person name="Doyle S."/>
            <person name="Anderson J.B."/>
            <person name="Grigoriev I.V."/>
            <person name="Gueldener U."/>
            <person name="Muensterkoetter M."/>
            <person name="Nagy L.G."/>
        </authorList>
    </citation>
    <scope>NUCLEOTIDE SEQUENCE [LARGE SCALE GENOMIC DNA]</scope>
    <source>
        <strain evidence="2">28-4</strain>
    </source>
</reference>
<dbReference type="Proteomes" id="UP000218334">
    <property type="component" value="Unassembled WGS sequence"/>
</dbReference>
<evidence type="ECO:0000313" key="2">
    <source>
        <dbReference type="Proteomes" id="UP000218334"/>
    </source>
</evidence>
<evidence type="ECO:0000313" key="1">
    <source>
        <dbReference type="EMBL" id="PBK63778.1"/>
    </source>
</evidence>
<dbReference type="EMBL" id="KZ293456">
    <property type="protein sequence ID" value="PBK63778.1"/>
    <property type="molecule type" value="Genomic_DNA"/>
</dbReference>
<sequence>MFTCAQSDWLTQVGPEFLAARQADAVDAWFPTLIACWFKQFPIALEDDDDFFEGQPQLVDQMKRLMVEKIRQFLQYRFRD</sequence>
<protein>
    <submittedName>
        <fullName evidence="1">Uncharacterized protein</fullName>
    </submittedName>
</protein>
<dbReference type="AlphaFoldDB" id="A0A2H3BCL8"/>
<keyword evidence="2" id="KW-1185">Reference proteome</keyword>
<proteinExistence type="predicted"/>
<name>A0A2H3BCL8_9AGAR</name>